<evidence type="ECO:0008006" key="10">
    <source>
        <dbReference type="Google" id="ProtNLM"/>
    </source>
</evidence>
<feature type="transmembrane region" description="Helical" evidence="7">
    <location>
        <begin position="241"/>
        <end position="260"/>
    </location>
</feature>
<evidence type="ECO:0000256" key="6">
    <source>
        <dbReference type="ARBA" id="ARBA00023136"/>
    </source>
</evidence>
<protein>
    <recommendedName>
        <fullName evidence="10">AEC family transporter</fullName>
    </recommendedName>
</protein>
<dbReference type="GO" id="GO:0016020">
    <property type="term" value="C:membrane"/>
    <property type="evidence" value="ECO:0007669"/>
    <property type="project" value="UniProtKB-SubCell"/>
</dbReference>
<evidence type="ECO:0000313" key="9">
    <source>
        <dbReference type="EMBL" id="HGT98825.1"/>
    </source>
</evidence>
<comment type="caution">
    <text evidence="9">The sequence shown here is derived from an EMBL/GenBank/DDBJ whole genome shotgun (WGS) entry which is preliminary data.</text>
</comment>
<dbReference type="EMBL" id="DTAU01000144">
    <property type="protein sequence ID" value="HFQ79557.1"/>
    <property type="molecule type" value="Genomic_DNA"/>
</dbReference>
<dbReference type="EMBL" id="DTDH01000155">
    <property type="protein sequence ID" value="HGT98825.1"/>
    <property type="molecule type" value="Genomic_DNA"/>
</dbReference>
<dbReference type="Pfam" id="PF03547">
    <property type="entry name" value="Mem_trans"/>
    <property type="match status" value="1"/>
</dbReference>
<feature type="transmembrane region" description="Helical" evidence="7">
    <location>
        <begin position="85"/>
        <end position="109"/>
    </location>
</feature>
<feature type="transmembrane region" description="Helical" evidence="7">
    <location>
        <begin position="151"/>
        <end position="170"/>
    </location>
</feature>
<feature type="transmembrane region" description="Helical" evidence="7">
    <location>
        <begin position="272"/>
        <end position="293"/>
    </location>
</feature>
<comment type="subcellular location">
    <subcellularLocation>
        <location evidence="1">Membrane</location>
        <topology evidence="1">Multi-pass membrane protein</topology>
    </subcellularLocation>
</comment>
<dbReference type="AlphaFoldDB" id="A0A7J3MZ37"/>
<keyword evidence="3" id="KW-1003">Cell membrane</keyword>
<feature type="transmembrane region" description="Helical" evidence="7">
    <location>
        <begin position="21"/>
        <end position="40"/>
    </location>
</feature>
<proteinExistence type="predicted"/>
<name>A0A7J3MZ37_9CREN</name>
<evidence type="ECO:0000256" key="4">
    <source>
        <dbReference type="ARBA" id="ARBA00022692"/>
    </source>
</evidence>
<dbReference type="InterPro" id="IPR004776">
    <property type="entry name" value="Mem_transp_PIN-like"/>
</dbReference>
<keyword evidence="4 7" id="KW-0812">Transmembrane</keyword>
<dbReference type="GO" id="GO:0055085">
    <property type="term" value="P:transmembrane transport"/>
    <property type="evidence" value="ECO:0007669"/>
    <property type="project" value="InterPro"/>
</dbReference>
<evidence type="ECO:0000256" key="5">
    <source>
        <dbReference type="ARBA" id="ARBA00022989"/>
    </source>
</evidence>
<evidence type="ECO:0000256" key="3">
    <source>
        <dbReference type="ARBA" id="ARBA00022475"/>
    </source>
</evidence>
<dbReference type="PANTHER" id="PTHR36838:SF3">
    <property type="entry name" value="TRANSPORTER AUXIN EFFLUX CARRIER EC FAMILY"/>
    <property type="match status" value="1"/>
</dbReference>
<keyword evidence="2" id="KW-0813">Transport</keyword>
<evidence type="ECO:0000256" key="2">
    <source>
        <dbReference type="ARBA" id="ARBA00022448"/>
    </source>
</evidence>
<accession>A0A7J3MZ37</accession>
<evidence type="ECO:0000313" key="8">
    <source>
        <dbReference type="EMBL" id="HFQ79557.1"/>
    </source>
</evidence>
<gene>
    <name evidence="8" type="ORF">ENT99_07685</name>
    <name evidence="9" type="ORF">ENU64_05285</name>
</gene>
<feature type="transmembrane region" description="Helical" evidence="7">
    <location>
        <begin position="115"/>
        <end position="139"/>
    </location>
</feature>
<keyword evidence="5 7" id="KW-1133">Transmembrane helix</keyword>
<evidence type="ECO:0000256" key="7">
    <source>
        <dbReference type="SAM" id="Phobius"/>
    </source>
</evidence>
<dbReference type="PANTHER" id="PTHR36838">
    <property type="entry name" value="AUXIN EFFLUX CARRIER FAMILY PROTEIN"/>
    <property type="match status" value="1"/>
</dbReference>
<sequence>MFVLTVLGYMFGKIRSKIIDVCMDLVNKLLFYVVIPAIIFKAIYGSNDLENISSAIVTSGTHISLMFIISYITSYAIGIKNSKELSAIMISLSMPNVGYLAIPLSVVLIGDSRYVVPYTIAFNIVLPLLILILSIFYSTNNSSKINLVKSVPFLFSLAVSLFLKFLNIYIAVPQMIFRSIDIIILSSFVIIGYEFSKIVIDTMKSSIKFVLLGVIMRYMVSPIVLILLILQNGLINNFNYYRGLMLQSVMPPAVSNIILAKVYNLKSEIVSILTVVLTPISITITIAIFSIFLPS</sequence>
<organism evidence="9">
    <name type="scientific">Ignisphaera aggregans</name>
    <dbReference type="NCBI Taxonomy" id="334771"/>
    <lineage>
        <taxon>Archaea</taxon>
        <taxon>Thermoproteota</taxon>
        <taxon>Thermoprotei</taxon>
        <taxon>Desulfurococcales</taxon>
        <taxon>Desulfurococcaceae</taxon>
        <taxon>Ignisphaera</taxon>
    </lineage>
</organism>
<reference evidence="9" key="1">
    <citation type="journal article" date="2020" name="mSystems">
        <title>Genome- and Community-Level Interaction Insights into Carbon Utilization and Element Cycling Functions of Hydrothermarchaeota in Hydrothermal Sediment.</title>
        <authorList>
            <person name="Zhou Z."/>
            <person name="Liu Y."/>
            <person name="Xu W."/>
            <person name="Pan J."/>
            <person name="Luo Z.H."/>
            <person name="Li M."/>
        </authorList>
    </citation>
    <scope>NUCLEOTIDE SEQUENCE [LARGE SCALE GENOMIC DNA]</scope>
    <source>
        <strain evidence="8">SpSt-629</strain>
        <strain evidence="9">SpSt-688</strain>
    </source>
</reference>
<feature type="transmembrane region" description="Helical" evidence="7">
    <location>
        <begin position="176"/>
        <end position="195"/>
    </location>
</feature>
<keyword evidence="6 7" id="KW-0472">Membrane</keyword>
<feature type="transmembrane region" description="Helical" evidence="7">
    <location>
        <begin position="207"/>
        <end position="229"/>
    </location>
</feature>
<feature type="transmembrane region" description="Helical" evidence="7">
    <location>
        <begin position="52"/>
        <end position="73"/>
    </location>
</feature>
<evidence type="ECO:0000256" key="1">
    <source>
        <dbReference type="ARBA" id="ARBA00004141"/>
    </source>
</evidence>